<gene>
    <name evidence="1" type="ORF">DSL99_1721</name>
</gene>
<dbReference type="STRING" id="1122159.SAMN02745246_01936"/>
<proteinExistence type="predicted"/>
<dbReference type="Proteomes" id="UP000290608">
    <property type="component" value="Unassembled WGS sequence"/>
</dbReference>
<evidence type="ECO:0000313" key="1">
    <source>
        <dbReference type="EMBL" id="RXG30679.1"/>
    </source>
</evidence>
<dbReference type="EMBL" id="QOVL01000007">
    <property type="protein sequence ID" value="RXG30679.1"/>
    <property type="molecule type" value="Genomic_DNA"/>
</dbReference>
<reference evidence="1 2" key="1">
    <citation type="submission" date="2018-07" db="EMBL/GenBank/DDBJ databases">
        <title>Leeuwenhoekiella genomics.</title>
        <authorList>
            <person name="Tahon G."/>
            <person name="Willems A."/>
        </authorList>
    </citation>
    <scope>NUCLEOTIDE SEQUENCE [LARGE SCALE GENOMIC DNA]</scope>
    <source>
        <strain evidence="1 2">LMG 1345</strain>
    </source>
</reference>
<organism evidence="1 2">
    <name type="scientific">Leeuwenhoekiella marinoflava</name>
    <dbReference type="NCBI Taxonomy" id="988"/>
    <lineage>
        <taxon>Bacteria</taxon>
        <taxon>Pseudomonadati</taxon>
        <taxon>Bacteroidota</taxon>
        <taxon>Flavobacteriia</taxon>
        <taxon>Flavobacteriales</taxon>
        <taxon>Flavobacteriaceae</taxon>
        <taxon>Leeuwenhoekiella</taxon>
    </lineage>
</organism>
<comment type="caution">
    <text evidence="1">The sequence shown here is derived from an EMBL/GenBank/DDBJ whole genome shotgun (WGS) entry which is preliminary data.</text>
</comment>
<protein>
    <submittedName>
        <fullName evidence="1">Uncharacterized protein</fullName>
    </submittedName>
</protein>
<dbReference type="RefSeq" id="WP_073099015.1">
    <property type="nucleotide sequence ID" value="NZ_QOVL01000007.1"/>
</dbReference>
<name>A0A4V1KSE2_9FLAO</name>
<evidence type="ECO:0000313" key="2">
    <source>
        <dbReference type="Proteomes" id="UP000290608"/>
    </source>
</evidence>
<dbReference type="AlphaFoldDB" id="A0A4V1KSE2"/>
<sequence>MEIDNFKENLKLSRKQRELKHWTKRYDIALKNFETAPIIDDKHRIEEIRSHIENFKEKYPFYAVLLNLIETESNKDSLRSRIVQEIISYLEIAHQKGGEFFIKKGNYLYKSKKIYSTEIKSIRKDLNAMLYYAFTINDFQQKTTSKIDSITKKELIKVPKIPYKKPGRKPFSENDLVALKYLIIHKFYISEMPLHPDSNFESIGDFQTKISEKENVNKHSFKNSFNKIADENLETFCKKNPQLIKQLKQSKALINYPKCIEFINRFATD</sequence>
<accession>A0A4V1KSE2</accession>